<dbReference type="Proteomes" id="UP000664904">
    <property type="component" value="Chromosome"/>
</dbReference>
<evidence type="ECO:0000313" key="3">
    <source>
        <dbReference type="EMBL" id="QTH72174.1"/>
    </source>
</evidence>
<evidence type="ECO:0000256" key="1">
    <source>
        <dbReference type="SAM" id="Phobius"/>
    </source>
</evidence>
<evidence type="ECO:0000313" key="4">
    <source>
        <dbReference type="Proteomes" id="UP000664904"/>
    </source>
</evidence>
<organism evidence="3 4">
    <name type="scientific">Pseudoalteromonas xiamenensis</name>
    <dbReference type="NCBI Taxonomy" id="882626"/>
    <lineage>
        <taxon>Bacteria</taxon>
        <taxon>Pseudomonadati</taxon>
        <taxon>Pseudomonadota</taxon>
        <taxon>Gammaproteobacteria</taxon>
        <taxon>Alteromonadales</taxon>
        <taxon>Pseudoalteromonadaceae</taxon>
        <taxon>Pseudoalteromonas</taxon>
    </lineage>
</organism>
<dbReference type="GO" id="GO:0008237">
    <property type="term" value="F:metallopeptidase activity"/>
    <property type="evidence" value="ECO:0007669"/>
    <property type="project" value="UniProtKB-KW"/>
</dbReference>
<dbReference type="PANTHER" id="PTHR43592:SF15">
    <property type="entry name" value="CAAX AMINO TERMINAL PROTEASE FAMILY PROTEIN"/>
    <property type="match status" value="1"/>
</dbReference>
<sequence>MIGILGLLLYVHTRVQKPSLKSFLAGLLLLACVLLAAHLLPGFNNPQWLKEEFKSDSSLAFSMYLNFDKALILFILAGLYPFLFDKQVSVSNETLGISPRSKLILILLFGSIFPLAMTLELIELEMGLPSWWWLFALNNLLITCTVEEAFFRGALQGQVLNRFGAVSALLISSVLFGAAHFAGGLEYVLVATIAGCGYGYVYASTGRLSLAVLSHFAVNFIHLAFFTYPKLAPIDL</sequence>
<dbReference type="KEGG" id="pxi:J5O05_04615"/>
<dbReference type="GO" id="GO:0080120">
    <property type="term" value="P:CAAX-box protein maturation"/>
    <property type="evidence" value="ECO:0007669"/>
    <property type="project" value="UniProtKB-ARBA"/>
</dbReference>
<feature type="transmembrane region" description="Helical" evidence="1">
    <location>
        <begin position="163"/>
        <end position="181"/>
    </location>
</feature>
<proteinExistence type="predicted"/>
<dbReference type="RefSeq" id="WP_208843796.1">
    <property type="nucleotide sequence ID" value="NZ_CP072133.1"/>
</dbReference>
<keyword evidence="3" id="KW-0645">Protease</keyword>
<protein>
    <submittedName>
        <fullName evidence="3">CPBP family intramembrane metalloprotease</fullName>
    </submittedName>
</protein>
<feature type="transmembrane region" description="Helical" evidence="1">
    <location>
        <begin position="103"/>
        <end position="119"/>
    </location>
</feature>
<gene>
    <name evidence="3" type="ORF">J5O05_04615</name>
</gene>
<feature type="transmembrane region" description="Helical" evidence="1">
    <location>
        <begin position="63"/>
        <end position="83"/>
    </location>
</feature>
<dbReference type="AlphaFoldDB" id="A0A975HLL7"/>
<keyword evidence="1" id="KW-1133">Transmembrane helix</keyword>
<feature type="transmembrane region" description="Helical" evidence="1">
    <location>
        <begin position="210"/>
        <end position="228"/>
    </location>
</feature>
<feature type="transmembrane region" description="Helical" evidence="1">
    <location>
        <begin position="187"/>
        <end position="203"/>
    </location>
</feature>
<dbReference type="Pfam" id="PF02517">
    <property type="entry name" value="Rce1-like"/>
    <property type="match status" value="1"/>
</dbReference>
<dbReference type="InterPro" id="IPR003675">
    <property type="entry name" value="Rce1/LyrA-like_dom"/>
</dbReference>
<dbReference type="PANTHER" id="PTHR43592">
    <property type="entry name" value="CAAX AMINO TERMINAL PROTEASE"/>
    <property type="match status" value="1"/>
</dbReference>
<feature type="transmembrane region" description="Helical" evidence="1">
    <location>
        <begin position="131"/>
        <end position="151"/>
    </location>
</feature>
<keyword evidence="3" id="KW-0378">Hydrolase</keyword>
<dbReference type="EMBL" id="CP072133">
    <property type="protein sequence ID" value="QTH72174.1"/>
    <property type="molecule type" value="Genomic_DNA"/>
</dbReference>
<keyword evidence="1" id="KW-0472">Membrane</keyword>
<keyword evidence="4" id="KW-1185">Reference proteome</keyword>
<keyword evidence="1" id="KW-0812">Transmembrane</keyword>
<reference evidence="3" key="1">
    <citation type="submission" date="2021-03" db="EMBL/GenBank/DDBJ databases">
        <title>Complete Genome of Pseudoalteromonas xiamenensis STKMTI.2, a new potential marine bacterium producing anti-Vibrio compounds.</title>
        <authorList>
            <person name="Handayani D.P."/>
            <person name="Isnansetyo A."/>
            <person name="Istiqomah I."/>
            <person name="Jumina J."/>
        </authorList>
    </citation>
    <scope>NUCLEOTIDE SEQUENCE</scope>
    <source>
        <strain evidence="3">STKMTI.2</strain>
    </source>
</reference>
<keyword evidence="3" id="KW-0482">Metalloprotease</keyword>
<feature type="domain" description="CAAX prenyl protease 2/Lysostaphin resistance protein A-like" evidence="2">
    <location>
        <begin position="130"/>
        <end position="221"/>
    </location>
</feature>
<evidence type="ECO:0000259" key="2">
    <source>
        <dbReference type="Pfam" id="PF02517"/>
    </source>
</evidence>
<dbReference type="GO" id="GO:0004175">
    <property type="term" value="F:endopeptidase activity"/>
    <property type="evidence" value="ECO:0007669"/>
    <property type="project" value="UniProtKB-ARBA"/>
</dbReference>
<name>A0A975HLL7_9GAMM</name>
<accession>A0A975HLL7</accession>
<feature type="transmembrane region" description="Helical" evidence="1">
    <location>
        <begin position="23"/>
        <end position="43"/>
    </location>
</feature>